<evidence type="ECO:0000256" key="1">
    <source>
        <dbReference type="ARBA" id="ARBA00004141"/>
    </source>
</evidence>
<feature type="transmembrane region" description="Helical" evidence="8">
    <location>
        <begin position="7"/>
        <end position="24"/>
    </location>
</feature>
<evidence type="ECO:0000256" key="2">
    <source>
        <dbReference type="ARBA" id="ARBA00022449"/>
    </source>
</evidence>
<evidence type="ECO:0000259" key="9">
    <source>
        <dbReference type="Pfam" id="PF01545"/>
    </source>
</evidence>
<evidence type="ECO:0000256" key="5">
    <source>
        <dbReference type="ARBA" id="ARBA00022989"/>
    </source>
</evidence>
<comment type="caution">
    <text evidence="10">The sequence shown here is derived from an EMBL/GenBank/DDBJ whole genome shotgun (WGS) entry which is preliminary data.</text>
</comment>
<evidence type="ECO:0000313" key="11">
    <source>
        <dbReference type="Proteomes" id="UP000327468"/>
    </source>
</evidence>
<keyword evidence="5 8" id="KW-1133">Transmembrane helix</keyword>
<protein>
    <recommendedName>
        <fullName evidence="9">Cation efflux protein transmembrane domain-containing protein</fullName>
    </recommendedName>
</protein>
<keyword evidence="4" id="KW-0864">Zinc transport</keyword>
<dbReference type="GO" id="GO:0005886">
    <property type="term" value="C:plasma membrane"/>
    <property type="evidence" value="ECO:0007669"/>
    <property type="project" value="TreeGrafter"/>
</dbReference>
<keyword evidence="3 8" id="KW-0812">Transmembrane</keyword>
<dbReference type="GO" id="GO:0010043">
    <property type="term" value="P:response to zinc ion"/>
    <property type="evidence" value="ECO:0007669"/>
    <property type="project" value="TreeGrafter"/>
</dbReference>
<dbReference type="Pfam" id="PF01545">
    <property type="entry name" value="Cation_efflux"/>
    <property type="match status" value="1"/>
</dbReference>
<evidence type="ECO:0000256" key="8">
    <source>
        <dbReference type="SAM" id="Phobius"/>
    </source>
</evidence>
<sequence>MTDAAHLLTDFGSILLSLFSLWISKKPHSKSLTYGWHWSEILGGLFSVLSIWVVTVVLVFIAIQRIISNDYEIHSNVHAHHLWLCCAEWHLFYTSPQCLMVTAMITVTPV</sequence>
<evidence type="ECO:0000256" key="7">
    <source>
        <dbReference type="ARBA" id="ARBA00048349"/>
    </source>
</evidence>
<dbReference type="PANTHER" id="PTHR11562:SF17">
    <property type="entry name" value="RE54080P-RELATED"/>
    <property type="match status" value="1"/>
</dbReference>
<comment type="catalytic activity">
    <reaction evidence="7">
        <text>Zn(2+)(in) + 2 H(+)(out) = Zn(2+)(out) + 2 H(+)(in)</text>
        <dbReference type="Rhea" id="RHEA:72627"/>
        <dbReference type="ChEBI" id="CHEBI:15378"/>
        <dbReference type="ChEBI" id="CHEBI:29105"/>
    </reaction>
</comment>
<dbReference type="GO" id="GO:0005385">
    <property type="term" value="F:zinc ion transmembrane transporter activity"/>
    <property type="evidence" value="ECO:0007669"/>
    <property type="project" value="TreeGrafter"/>
</dbReference>
<dbReference type="AlphaFoldDB" id="A0A5N5N6X9"/>
<dbReference type="InterPro" id="IPR058533">
    <property type="entry name" value="Cation_efflux_TM"/>
</dbReference>
<reference evidence="10 11" key="1">
    <citation type="submission" date="2019-06" db="EMBL/GenBank/DDBJ databases">
        <title>A chromosome-scale genome assembly of the striped catfish, Pangasianodon hypophthalmus.</title>
        <authorList>
            <person name="Wen M."/>
            <person name="Zahm M."/>
            <person name="Roques C."/>
            <person name="Cabau C."/>
            <person name="Klopp C."/>
            <person name="Donnadieu C."/>
            <person name="Jouanno E."/>
            <person name="Avarre J.-C."/>
            <person name="Campet M."/>
            <person name="Ha T.T.T."/>
            <person name="Dugue R."/>
            <person name="Lampietro C."/>
            <person name="Louis A."/>
            <person name="Herpin A."/>
            <person name="Echchiki A."/>
            <person name="Berthelot C."/>
            <person name="Parey E."/>
            <person name="Roest-Crollius H."/>
            <person name="Braasch I."/>
            <person name="Postlethwait J."/>
            <person name="Bobe J."/>
            <person name="Montfort J."/>
            <person name="Bouchez O."/>
            <person name="Begum T."/>
            <person name="Schartl M."/>
            <person name="Guiguen Y."/>
        </authorList>
    </citation>
    <scope>NUCLEOTIDE SEQUENCE [LARGE SCALE GENOMIC DNA]</scope>
    <source>
        <strain evidence="10 11">Indonesia</strain>
        <tissue evidence="10">Blood</tissue>
    </source>
</reference>
<evidence type="ECO:0000256" key="6">
    <source>
        <dbReference type="ARBA" id="ARBA00023136"/>
    </source>
</evidence>
<comment type="subcellular location">
    <subcellularLocation>
        <location evidence="1">Membrane</location>
        <topology evidence="1">Multi-pass membrane protein</topology>
    </subcellularLocation>
</comment>
<keyword evidence="4" id="KW-0862">Zinc</keyword>
<keyword evidence="11" id="KW-1185">Reference proteome</keyword>
<accession>A0A5N5N6X9</accession>
<name>A0A5N5N6X9_PANHP</name>
<dbReference type="PANTHER" id="PTHR11562">
    <property type="entry name" value="CATION EFFLUX PROTEIN/ ZINC TRANSPORTER"/>
    <property type="match status" value="1"/>
</dbReference>
<dbReference type="Gene3D" id="1.20.1510.10">
    <property type="entry name" value="Cation efflux protein transmembrane domain"/>
    <property type="match status" value="1"/>
</dbReference>
<dbReference type="GO" id="GO:0015297">
    <property type="term" value="F:antiporter activity"/>
    <property type="evidence" value="ECO:0007669"/>
    <property type="project" value="UniProtKB-KW"/>
</dbReference>
<gene>
    <name evidence="10" type="ORF">PHYPO_G00015080</name>
</gene>
<feature type="transmembrane region" description="Helical" evidence="8">
    <location>
        <begin position="44"/>
        <end position="63"/>
    </location>
</feature>
<dbReference type="EMBL" id="VFJC01000011">
    <property type="protein sequence ID" value="KAB5562186.1"/>
    <property type="molecule type" value="Genomic_DNA"/>
</dbReference>
<keyword evidence="6 8" id="KW-0472">Membrane</keyword>
<evidence type="ECO:0000313" key="10">
    <source>
        <dbReference type="EMBL" id="KAB5562186.1"/>
    </source>
</evidence>
<dbReference type="InterPro" id="IPR027469">
    <property type="entry name" value="Cation_efflux_TMD_sf"/>
</dbReference>
<feature type="domain" description="Cation efflux protein transmembrane" evidence="9">
    <location>
        <begin position="1"/>
        <end position="80"/>
    </location>
</feature>
<organism evidence="10 11">
    <name type="scientific">Pangasianodon hypophthalmus</name>
    <name type="common">Striped catfish</name>
    <name type="synonym">Helicophagus hypophthalmus</name>
    <dbReference type="NCBI Taxonomy" id="310915"/>
    <lineage>
        <taxon>Eukaryota</taxon>
        <taxon>Metazoa</taxon>
        <taxon>Chordata</taxon>
        <taxon>Craniata</taxon>
        <taxon>Vertebrata</taxon>
        <taxon>Euteleostomi</taxon>
        <taxon>Actinopterygii</taxon>
        <taxon>Neopterygii</taxon>
        <taxon>Teleostei</taxon>
        <taxon>Ostariophysi</taxon>
        <taxon>Siluriformes</taxon>
        <taxon>Pangasiidae</taxon>
        <taxon>Pangasianodon</taxon>
    </lineage>
</organism>
<evidence type="ECO:0000256" key="4">
    <source>
        <dbReference type="ARBA" id="ARBA00022906"/>
    </source>
</evidence>
<dbReference type="Proteomes" id="UP000327468">
    <property type="component" value="Chromosome 10"/>
</dbReference>
<keyword evidence="2" id="KW-0050">Antiport</keyword>
<dbReference type="InterPro" id="IPR050681">
    <property type="entry name" value="CDF/SLC30A"/>
</dbReference>
<evidence type="ECO:0000256" key="3">
    <source>
        <dbReference type="ARBA" id="ARBA00022692"/>
    </source>
</evidence>
<proteinExistence type="predicted"/>
<dbReference type="SUPFAM" id="SSF161111">
    <property type="entry name" value="Cation efflux protein transmembrane domain-like"/>
    <property type="match status" value="1"/>
</dbReference>
<keyword evidence="4" id="KW-0406">Ion transport</keyword>
<keyword evidence="4" id="KW-0813">Transport</keyword>